<protein>
    <recommendedName>
        <fullName evidence="4">DUF4920 domain-containing protein</fullName>
    </recommendedName>
</protein>
<dbReference type="AlphaFoldDB" id="A0A150XIH5"/>
<gene>
    <name evidence="2" type="ORF">AWW68_02335</name>
</gene>
<dbReference type="InterPro" id="IPR032577">
    <property type="entry name" value="DUF4920"/>
</dbReference>
<evidence type="ECO:0000256" key="1">
    <source>
        <dbReference type="SAM" id="SignalP"/>
    </source>
</evidence>
<reference evidence="2 3" key="1">
    <citation type="submission" date="2016-01" db="EMBL/GenBank/DDBJ databases">
        <title>Genome sequencing of Roseivirga spongicola UST030701-084.</title>
        <authorList>
            <person name="Selvaratnam C."/>
            <person name="Thevarajoo S."/>
            <person name="Goh K.M."/>
            <person name="Ee R."/>
            <person name="Chan K.-G."/>
            <person name="Chong C.S."/>
        </authorList>
    </citation>
    <scope>NUCLEOTIDE SEQUENCE [LARGE SCALE GENOMIC DNA]</scope>
    <source>
        <strain evidence="2 3">UST030701-084</strain>
    </source>
</reference>
<feature type="signal peptide" evidence="1">
    <location>
        <begin position="1"/>
        <end position="19"/>
    </location>
</feature>
<feature type="chain" id="PRO_5007574812" description="DUF4920 domain-containing protein" evidence="1">
    <location>
        <begin position="20"/>
        <end position="171"/>
    </location>
</feature>
<keyword evidence="1" id="KW-0732">Signal</keyword>
<dbReference type="OrthoDB" id="129527at2"/>
<evidence type="ECO:0000313" key="2">
    <source>
        <dbReference type="EMBL" id="KYG78506.1"/>
    </source>
</evidence>
<proteinExistence type="predicted"/>
<dbReference type="STRING" id="333140.AWW68_02335"/>
<organism evidence="2 3">
    <name type="scientific">Roseivirga spongicola</name>
    <dbReference type="NCBI Taxonomy" id="333140"/>
    <lineage>
        <taxon>Bacteria</taxon>
        <taxon>Pseudomonadati</taxon>
        <taxon>Bacteroidota</taxon>
        <taxon>Cytophagia</taxon>
        <taxon>Cytophagales</taxon>
        <taxon>Roseivirgaceae</taxon>
        <taxon>Roseivirga</taxon>
    </lineage>
</organism>
<dbReference type="RefSeq" id="WP_068216181.1">
    <property type="nucleotide sequence ID" value="NZ_CP139724.1"/>
</dbReference>
<accession>A0A150XIH5</accession>
<evidence type="ECO:0000313" key="3">
    <source>
        <dbReference type="Proteomes" id="UP000075606"/>
    </source>
</evidence>
<comment type="caution">
    <text evidence="2">The sequence shown here is derived from an EMBL/GenBank/DDBJ whole genome shotgun (WGS) entry which is preliminary data.</text>
</comment>
<evidence type="ECO:0008006" key="4">
    <source>
        <dbReference type="Google" id="ProtNLM"/>
    </source>
</evidence>
<keyword evidence="3" id="KW-1185">Reference proteome</keyword>
<dbReference type="Proteomes" id="UP000075606">
    <property type="component" value="Unassembled WGS sequence"/>
</dbReference>
<name>A0A150XIH5_9BACT</name>
<sequence length="171" mass="18600">MKKVFLAALMVMAVWACQAKKEEATKEASADVVGTYGAEISEEGAISVNDMMAQLNDSDSVMVKVKGEITATCAMKGCWMNLVLPNGEEMRVTFKDYAFFVPKEGMEGNVALIEGVVTRTLTDVETLKHYAADAGKPEEEILAITEDKEELAFEATGVIIYKGEEEKTASL</sequence>
<dbReference type="Pfam" id="PF16267">
    <property type="entry name" value="DUF4920"/>
    <property type="match status" value="1"/>
</dbReference>
<dbReference type="EMBL" id="LRPC01000001">
    <property type="protein sequence ID" value="KYG78506.1"/>
    <property type="molecule type" value="Genomic_DNA"/>
</dbReference>